<dbReference type="EMBL" id="SMTF01000005">
    <property type="protein sequence ID" value="TDK24391.1"/>
    <property type="molecule type" value="Genomic_DNA"/>
</dbReference>
<dbReference type="AlphaFoldDB" id="A0A4R5TTQ3"/>
<organism evidence="2 3">
    <name type="scientific">Luteimonas aestuarii</name>
    <dbReference type="NCBI Taxonomy" id="453837"/>
    <lineage>
        <taxon>Bacteria</taxon>
        <taxon>Pseudomonadati</taxon>
        <taxon>Pseudomonadota</taxon>
        <taxon>Gammaproteobacteria</taxon>
        <taxon>Lysobacterales</taxon>
        <taxon>Lysobacteraceae</taxon>
        <taxon>Luteimonas</taxon>
    </lineage>
</organism>
<comment type="caution">
    <text evidence="2">The sequence shown here is derived from an EMBL/GenBank/DDBJ whole genome shotgun (WGS) entry which is preliminary data.</text>
</comment>
<accession>A0A4R5TTQ3</accession>
<feature type="region of interest" description="Disordered" evidence="1">
    <location>
        <begin position="99"/>
        <end position="167"/>
    </location>
</feature>
<dbReference type="OrthoDB" id="6027991at2"/>
<keyword evidence="3" id="KW-1185">Reference proteome</keyword>
<name>A0A4R5TTQ3_9GAMM</name>
<reference evidence="2 3" key="1">
    <citation type="submission" date="2019-03" db="EMBL/GenBank/DDBJ databases">
        <title>Luteimonas zhaokaii sp.nov., isolated from the rectal contents of Plateau pika in Yushu, Qinghai Province, China.</title>
        <authorList>
            <person name="Zhang G."/>
        </authorList>
    </citation>
    <scope>NUCLEOTIDE SEQUENCE [LARGE SCALE GENOMIC DNA]</scope>
    <source>
        <strain evidence="2 3">B9</strain>
    </source>
</reference>
<feature type="compositionally biased region" description="Low complexity" evidence="1">
    <location>
        <begin position="105"/>
        <end position="131"/>
    </location>
</feature>
<evidence type="ECO:0000256" key="1">
    <source>
        <dbReference type="SAM" id="MobiDB-lite"/>
    </source>
</evidence>
<protein>
    <submittedName>
        <fullName evidence="2">Protein sip-5</fullName>
    </submittedName>
</protein>
<dbReference type="Proteomes" id="UP000294796">
    <property type="component" value="Unassembled WGS sequence"/>
</dbReference>
<dbReference type="RefSeq" id="WP_133321723.1">
    <property type="nucleotide sequence ID" value="NZ_SMTF01000005.1"/>
</dbReference>
<gene>
    <name evidence="2" type="ORF">E2F46_08910</name>
</gene>
<proteinExistence type="predicted"/>
<sequence length="167" mass="17723">MNFEGLRSRVERAEVLFHGRIEQVRCHRARLDSNVRQAITPGRILVAGLLGGFLVARARPMRSIRAVSATKWIQLASSLSGLMASLKAAYAAETAETAAEEAGHAADTAEAVAEETGVAAGATASPATATEPPAPRAVSDARRRPDAPFEREPRPAEAATELSEPER</sequence>
<feature type="compositionally biased region" description="Basic and acidic residues" evidence="1">
    <location>
        <begin position="139"/>
        <end position="155"/>
    </location>
</feature>
<evidence type="ECO:0000313" key="3">
    <source>
        <dbReference type="Proteomes" id="UP000294796"/>
    </source>
</evidence>
<evidence type="ECO:0000313" key="2">
    <source>
        <dbReference type="EMBL" id="TDK24391.1"/>
    </source>
</evidence>